<evidence type="ECO:0000256" key="1">
    <source>
        <dbReference type="SAM" id="Phobius"/>
    </source>
</evidence>
<dbReference type="OrthoDB" id="711158at2"/>
<feature type="transmembrane region" description="Helical" evidence="1">
    <location>
        <begin position="20"/>
        <end position="43"/>
    </location>
</feature>
<keyword evidence="3" id="KW-1185">Reference proteome</keyword>
<dbReference type="EMBL" id="SNZV01000006">
    <property type="protein sequence ID" value="TDS12154.1"/>
    <property type="molecule type" value="Genomic_DNA"/>
</dbReference>
<keyword evidence="1" id="KW-0812">Transmembrane</keyword>
<accession>A0A4R7CYF6</accession>
<organism evidence="2 3">
    <name type="scientific">Sphingobacterium paludis</name>
    <dbReference type="NCBI Taxonomy" id="1476465"/>
    <lineage>
        <taxon>Bacteria</taxon>
        <taxon>Pseudomonadati</taxon>
        <taxon>Bacteroidota</taxon>
        <taxon>Sphingobacteriia</taxon>
        <taxon>Sphingobacteriales</taxon>
        <taxon>Sphingobacteriaceae</taxon>
        <taxon>Sphingobacterium</taxon>
    </lineage>
</organism>
<protein>
    <submittedName>
        <fullName evidence="2">Uncharacterized protein</fullName>
    </submittedName>
</protein>
<dbReference type="RefSeq" id="WP_133640806.1">
    <property type="nucleotide sequence ID" value="NZ_SNZV01000006.1"/>
</dbReference>
<comment type="caution">
    <text evidence="2">The sequence shown here is derived from an EMBL/GenBank/DDBJ whole genome shotgun (WGS) entry which is preliminary data.</text>
</comment>
<sequence>MPETKYEIRSEEMSSLLKKIPNGLVTKGNFFVLALLVVFFFLLNRYEPSDELKLIAEVDRVFINQNKDSMKLNLIVKNIKDTTFKIHSKYEYRFENGNPKTRYFVSGKIDTIIYRNFNSAVFYVTSNSLKPLREKSTGDLIIRKENKSFFSRILTSILNL</sequence>
<dbReference type="Proteomes" id="UP000294752">
    <property type="component" value="Unassembled WGS sequence"/>
</dbReference>
<name>A0A4R7CYF6_9SPHI</name>
<gene>
    <name evidence="2" type="ORF">B0I21_1069</name>
</gene>
<dbReference type="AlphaFoldDB" id="A0A4R7CYF6"/>
<evidence type="ECO:0000313" key="2">
    <source>
        <dbReference type="EMBL" id="TDS12154.1"/>
    </source>
</evidence>
<reference evidence="2 3" key="1">
    <citation type="submission" date="2019-03" db="EMBL/GenBank/DDBJ databases">
        <title>Genomic Encyclopedia of Type Strains, Phase III (KMG-III): the genomes of soil and plant-associated and newly described type strains.</title>
        <authorList>
            <person name="Whitman W."/>
        </authorList>
    </citation>
    <scope>NUCLEOTIDE SEQUENCE [LARGE SCALE GENOMIC DNA]</scope>
    <source>
        <strain evidence="2 3">CGMCC 1.12801</strain>
    </source>
</reference>
<evidence type="ECO:0000313" key="3">
    <source>
        <dbReference type="Proteomes" id="UP000294752"/>
    </source>
</evidence>
<keyword evidence="1" id="KW-0472">Membrane</keyword>
<keyword evidence="1" id="KW-1133">Transmembrane helix</keyword>
<proteinExistence type="predicted"/>